<dbReference type="Gene3D" id="3.20.80.10">
    <property type="entry name" value="Regulatory factor, effector binding domain"/>
    <property type="match status" value="1"/>
</dbReference>
<protein>
    <submittedName>
        <fullName evidence="5">Putative AraC family transcriptional regulator</fullName>
    </submittedName>
</protein>
<dbReference type="GO" id="GO:0043565">
    <property type="term" value="F:sequence-specific DNA binding"/>
    <property type="evidence" value="ECO:0007669"/>
    <property type="project" value="InterPro"/>
</dbReference>
<dbReference type="GO" id="GO:0003700">
    <property type="term" value="F:DNA-binding transcription factor activity"/>
    <property type="evidence" value="ECO:0007669"/>
    <property type="project" value="InterPro"/>
</dbReference>
<dbReference type="PROSITE" id="PS00041">
    <property type="entry name" value="HTH_ARAC_FAMILY_1"/>
    <property type="match status" value="1"/>
</dbReference>
<dbReference type="InterPro" id="IPR018060">
    <property type="entry name" value="HTH_AraC"/>
</dbReference>
<sequence>MSVNYHTRLLPVVRHLETHFNEPLNLDKVAALACLSPYHFHRIFKAVMGETLNEYLRRLRLEAIASTLFYQKPSVTAIALEYGFSSSQSLAKAFRQHFGLTPSQVRDCVDLASFAQLLQHSKIGHTLRKNGHAGDIEAPYTTDEPLTRSIIMDTMSLAPGHLAYIRVTGPYGENYQPACEKLFGWAGPRGLAGNTCIFVYHDNPEITAAEKCRTDICLVLDEPVETAQGIELKSFDGGEYAFIRKTITDHSQYAPAWDELMGQLVKSGLDSDDRPCFELYHSCDDNTNVCDVSFCTAIKA</sequence>
<gene>
    <name evidence="5" type="ORF">VPR01S_05_02010</name>
</gene>
<dbReference type="InterPro" id="IPR050908">
    <property type="entry name" value="SmbC-like"/>
</dbReference>
<reference evidence="5 6" key="1">
    <citation type="submission" date="2013-09" db="EMBL/GenBank/DDBJ databases">
        <title>Whole genome shotgun sequence of Vibrio proteolyticus NBRC 13287.</title>
        <authorList>
            <person name="Isaki S."/>
            <person name="Hosoyama A."/>
            <person name="Numata M."/>
            <person name="Hashimoto M."/>
            <person name="Hosoyama Y."/>
            <person name="Tsuchikane K."/>
            <person name="Noguchi M."/>
            <person name="Hirakata S."/>
            <person name="Ichikawa N."/>
            <person name="Ohji S."/>
            <person name="Yamazoe A."/>
            <person name="Fujita N."/>
        </authorList>
    </citation>
    <scope>NUCLEOTIDE SEQUENCE [LARGE SCALE GENOMIC DNA]</scope>
    <source>
        <strain evidence="5 6">NBRC 13287</strain>
    </source>
</reference>
<comment type="caution">
    <text evidence="5">The sequence shown here is derived from an EMBL/GenBank/DDBJ whole genome shotgun (WGS) entry which is preliminary data.</text>
</comment>
<keyword evidence="3" id="KW-0804">Transcription</keyword>
<dbReference type="EMBL" id="BATJ01000005">
    <property type="protein sequence ID" value="GAD66906.1"/>
    <property type="molecule type" value="Genomic_DNA"/>
</dbReference>
<name>U2ZGV4_VIBPR</name>
<dbReference type="SUPFAM" id="SSF55136">
    <property type="entry name" value="Probable bacterial effector-binding domain"/>
    <property type="match status" value="1"/>
</dbReference>
<dbReference type="PANTHER" id="PTHR40055">
    <property type="entry name" value="TRANSCRIPTIONAL REGULATOR YGIV-RELATED"/>
    <property type="match status" value="1"/>
</dbReference>
<dbReference type="PROSITE" id="PS01124">
    <property type="entry name" value="HTH_ARAC_FAMILY_2"/>
    <property type="match status" value="1"/>
</dbReference>
<evidence type="ECO:0000313" key="6">
    <source>
        <dbReference type="Proteomes" id="UP000016570"/>
    </source>
</evidence>
<dbReference type="InterPro" id="IPR011256">
    <property type="entry name" value="Reg_factor_effector_dom_sf"/>
</dbReference>
<evidence type="ECO:0000256" key="2">
    <source>
        <dbReference type="ARBA" id="ARBA00023125"/>
    </source>
</evidence>
<dbReference type="PRINTS" id="PR00032">
    <property type="entry name" value="HTHARAC"/>
</dbReference>
<dbReference type="Proteomes" id="UP000016570">
    <property type="component" value="Unassembled WGS sequence"/>
</dbReference>
<dbReference type="InterPro" id="IPR009057">
    <property type="entry name" value="Homeodomain-like_sf"/>
</dbReference>
<evidence type="ECO:0000256" key="3">
    <source>
        <dbReference type="ARBA" id="ARBA00023163"/>
    </source>
</evidence>
<dbReference type="eggNOG" id="COG3449">
    <property type="taxonomic scope" value="Bacteria"/>
</dbReference>
<keyword evidence="2" id="KW-0238">DNA-binding</keyword>
<dbReference type="InterPro" id="IPR020449">
    <property type="entry name" value="Tscrpt_reg_AraC-type_HTH"/>
</dbReference>
<dbReference type="RefSeq" id="WP_021704884.1">
    <property type="nucleotide sequence ID" value="NZ_BATJ01000005.1"/>
</dbReference>
<dbReference type="SUPFAM" id="SSF46689">
    <property type="entry name" value="Homeodomain-like"/>
    <property type="match status" value="2"/>
</dbReference>
<accession>U2ZGV4</accession>
<dbReference type="InterPro" id="IPR010499">
    <property type="entry name" value="AraC_E-bd"/>
</dbReference>
<proteinExistence type="predicted"/>
<dbReference type="Pfam" id="PF12833">
    <property type="entry name" value="HTH_18"/>
    <property type="match status" value="1"/>
</dbReference>
<dbReference type="STRING" id="1219065.VPR01S_05_02010"/>
<dbReference type="PANTHER" id="PTHR40055:SF1">
    <property type="entry name" value="TRANSCRIPTIONAL REGULATOR YGIV-RELATED"/>
    <property type="match status" value="1"/>
</dbReference>
<dbReference type="SMART" id="SM00342">
    <property type="entry name" value="HTH_ARAC"/>
    <property type="match status" value="1"/>
</dbReference>
<keyword evidence="1" id="KW-0805">Transcription regulation</keyword>
<keyword evidence="6" id="KW-1185">Reference proteome</keyword>
<dbReference type="eggNOG" id="COG2207">
    <property type="taxonomic scope" value="Bacteria"/>
</dbReference>
<dbReference type="AlphaFoldDB" id="U2ZGV4"/>
<evidence type="ECO:0000313" key="5">
    <source>
        <dbReference type="EMBL" id="GAD66906.1"/>
    </source>
</evidence>
<dbReference type="Pfam" id="PF06445">
    <property type="entry name" value="GyrI-like"/>
    <property type="match status" value="1"/>
</dbReference>
<feature type="domain" description="HTH araC/xylS-type" evidence="4">
    <location>
        <begin position="10"/>
        <end position="108"/>
    </location>
</feature>
<evidence type="ECO:0000259" key="4">
    <source>
        <dbReference type="PROSITE" id="PS01124"/>
    </source>
</evidence>
<dbReference type="InterPro" id="IPR018062">
    <property type="entry name" value="HTH_AraC-typ_CS"/>
</dbReference>
<organism evidence="5 6">
    <name type="scientific">Vibrio proteolyticus NBRC 13287</name>
    <dbReference type="NCBI Taxonomy" id="1219065"/>
    <lineage>
        <taxon>Bacteria</taxon>
        <taxon>Pseudomonadati</taxon>
        <taxon>Pseudomonadota</taxon>
        <taxon>Gammaproteobacteria</taxon>
        <taxon>Vibrionales</taxon>
        <taxon>Vibrionaceae</taxon>
        <taxon>Vibrio</taxon>
    </lineage>
</organism>
<dbReference type="SMART" id="SM00871">
    <property type="entry name" value="AraC_E_bind"/>
    <property type="match status" value="1"/>
</dbReference>
<evidence type="ECO:0000256" key="1">
    <source>
        <dbReference type="ARBA" id="ARBA00023015"/>
    </source>
</evidence>
<dbReference type="InterPro" id="IPR029442">
    <property type="entry name" value="GyrI-like"/>
</dbReference>
<dbReference type="Gene3D" id="1.10.10.60">
    <property type="entry name" value="Homeodomain-like"/>
    <property type="match status" value="2"/>
</dbReference>